<protein>
    <submittedName>
        <fullName evidence="3">Peptidoglycan-binding protein</fullName>
    </submittedName>
</protein>
<dbReference type="InParanoid" id="A0A545AP18"/>
<keyword evidence="4" id="KW-1185">Reference proteome</keyword>
<dbReference type="Pfam" id="PF01471">
    <property type="entry name" value="PG_binding_1"/>
    <property type="match status" value="1"/>
</dbReference>
<reference evidence="3 4" key="1">
    <citation type="submission" date="2019-07" db="EMBL/GenBank/DDBJ databases">
        <title>Cryptosporangium phraense sp. nov., isolated from plant litter.</title>
        <authorList>
            <person name="Suriyachadkun C."/>
        </authorList>
    </citation>
    <scope>NUCLEOTIDE SEQUENCE [LARGE SCALE GENOMIC DNA]</scope>
    <source>
        <strain evidence="3 4">A-T 5661</strain>
    </source>
</reference>
<feature type="signal peptide" evidence="1">
    <location>
        <begin position="1"/>
        <end position="37"/>
    </location>
</feature>
<evidence type="ECO:0000256" key="1">
    <source>
        <dbReference type="SAM" id="SignalP"/>
    </source>
</evidence>
<feature type="chain" id="PRO_5021778901" evidence="1">
    <location>
        <begin position="38"/>
        <end position="134"/>
    </location>
</feature>
<evidence type="ECO:0000259" key="2">
    <source>
        <dbReference type="Pfam" id="PF01471"/>
    </source>
</evidence>
<sequence>MSGISRKGALLNLKPRIVLAAAALALGGGLAVLPASAASAAYTCHYSVSGGDHFAGYYSGYSVTPSSTGVSSSGIEAQCLLKRLGYNPGTIDGVLGPNSKKAAHDFQQSIYDSGQHIKVDGIVGEQTWAYLRAF</sequence>
<dbReference type="SUPFAM" id="SSF47090">
    <property type="entry name" value="PGBD-like"/>
    <property type="match status" value="1"/>
</dbReference>
<comment type="caution">
    <text evidence="3">The sequence shown here is derived from an EMBL/GenBank/DDBJ whole genome shotgun (WGS) entry which is preliminary data.</text>
</comment>
<name>A0A545AP18_9ACTN</name>
<dbReference type="InterPro" id="IPR002477">
    <property type="entry name" value="Peptidoglycan-bd-like"/>
</dbReference>
<dbReference type="Gene3D" id="1.10.101.10">
    <property type="entry name" value="PGBD-like superfamily/PGBD"/>
    <property type="match status" value="1"/>
</dbReference>
<dbReference type="OrthoDB" id="9815541at2"/>
<dbReference type="EMBL" id="VIRS01000015">
    <property type="protein sequence ID" value="TQS43079.1"/>
    <property type="molecule type" value="Genomic_DNA"/>
</dbReference>
<feature type="domain" description="Peptidoglycan binding-like" evidence="2">
    <location>
        <begin position="76"/>
        <end position="130"/>
    </location>
</feature>
<accession>A0A545AP18</accession>
<proteinExistence type="predicted"/>
<dbReference type="Proteomes" id="UP000317982">
    <property type="component" value="Unassembled WGS sequence"/>
</dbReference>
<evidence type="ECO:0000313" key="4">
    <source>
        <dbReference type="Proteomes" id="UP000317982"/>
    </source>
</evidence>
<keyword evidence="1" id="KW-0732">Signal</keyword>
<dbReference type="InterPro" id="IPR036365">
    <property type="entry name" value="PGBD-like_sf"/>
</dbReference>
<organism evidence="3 4">
    <name type="scientific">Cryptosporangium phraense</name>
    <dbReference type="NCBI Taxonomy" id="2593070"/>
    <lineage>
        <taxon>Bacteria</taxon>
        <taxon>Bacillati</taxon>
        <taxon>Actinomycetota</taxon>
        <taxon>Actinomycetes</taxon>
        <taxon>Cryptosporangiales</taxon>
        <taxon>Cryptosporangiaceae</taxon>
        <taxon>Cryptosporangium</taxon>
    </lineage>
</organism>
<gene>
    <name evidence="3" type="ORF">FL583_21845</name>
</gene>
<dbReference type="InterPro" id="IPR036366">
    <property type="entry name" value="PGBDSf"/>
</dbReference>
<dbReference type="AlphaFoldDB" id="A0A545AP18"/>
<evidence type="ECO:0000313" key="3">
    <source>
        <dbReference type="EMBL" id="TQS43079.1"/>
    </source>
</evidence>